<dbReference type="PROSITE" id="PS00670">
    <property type="entry name" value="D_2_HYDROXYACID_DH_2"/>
    <property type="match status" value="1"/>
</dbReference>
<evidence type="ECO:0000313" key="8">
    <source>
        <dbReference type="Proteomes" id="UP001300692"/>
    </source>
</evidence>
<evidence type="ECO:0000313" key="7">
    <source>
        <dbReference type="EMBL" id="MCV9385382.1"/>
    </source>
</evidence>
<evidence type="ECO:0000256" key="3">
    <source>
        <dbReference type="ARBA" id="ARBA00023027"/>
    </source>
</evidence>
<dbReference type="InterPro" id="IPR050418">
    <property type="entry name" value="D-iso_2-hydroxyacid_DH_PdxB"/>
</dbReference>
<dbReference type="CDD" id="cd12162">
    <property type="entry name" value="2-Hacid_dh_4"/>
    <property type="match status" value="1"/>
</dbReference>
<dbReference type="InterPro" id="IPR036291">
    <property type="entry name" value="NAD(P)-bd_dom_sf"/>
</dbReference>
<comment type="caution">
    <text evidence="7">The sequence shown here is derived from an EMBL/GenBank/DDBJ whole genome shotgun (WGS) entry which is preliminary data.</text>
</comment>
<dbReference type="InterPro" id="IPR006139">
    <property type="entry name" value="D-isomer_2_OHA_DH_cat_dom"/>
</dbReference>
<keyword evidence="2 4" id="KW-0560">Oxidoreductase</keyword>
<sequence length="320" mass="34983">MKIVILDAYTSNPGDLSWDGLKELGTLKILDRVKHNPEVISEAIGDAEAILTNKTPISEAVLKQASKLKYIGVLATGYNVVDIKCAQKLGITVTNIPSYSTQSVAQFTMGLLLEMCHHIGDHSNSVHQGDWERSLDFSYWNSPLIELAGKKFGIIGMGAIGQATAQLALAFGMEVIFHNRSNKPEAEKENCRQVPLDQLLAESDFISLHSPLTPETEHLINQDSISKMKDGVKLINTSRGPLIHEQDLYEALESGKISGAAVDVVSVEPIKGDNPLLKAKNCIITPHIAWAPWEGRKRLIQIATDNLKAFQEGKAVNVVS</sequence>
<feature type="domain" description="D-isomer specific 2-hydroxyacid dehydrogenase NAD-binding" evidence="6">
    <location>
        <begin position="109"/>
        <end position="289"/>
    </location>
</feature>
<feature type="domain" description="D-isomer specific 2-hydroxyacid dehydrogenase catalytic" evidence="5">
    <location>
        <begin position="26"/>
        <end position="317"/>
    </location>
</feature>
<name>A0ABT3CP40_9BACT</name>
<dbReference type="SUPFAM" id="SSF51735">
    <property type="entry name" value="NAD(P)-binding Rossmann-fold domains"/>
    <property type="match status" value="1"/>
</dbReference>
<evidence type="ECO:0000256" key="1">
    <source>
        <dbReference type="ARBA" id="ARBA00005854"/>
    </source>
</evidence>
<evidence type="ECO:0000256" key="2">
    <source>
        <dbReference type="ARBA" id="ARBA00023002"/>
    </source>
</evidence>
<dbReference type="PANTHER" id="PTHR43761">
    <property type="entry name" value="D-ISOMER SPECIFIC 2-HYDROXYACID DEHYDROGENASE FAMILY PROTEIN (AFU_ORTHOLOGUE AFUA_1G13630)"/>
    <property type="match status" value="1"/>
</dbReference>
<evidence type="ECO:0000256" key="4">
    <source>
        <dbReference type="RuleBase" id="RU003719"/>
    </source>
</evidence>
<reference evidence="7 8" key="1">
    <citation type="submission" date="2022-10" db="EMBL/GenBank/DDBJ databases">
        <title>Comparative genomics and taxonomic characterization of three novel marine species of genus Reichenbachiella exhibiting antioxidant and polysaccharide degradation activities.</title>
        <authorList>
            <person name="Muhammad N."/>
            <person name="Lee Y.-J."/>
            <person name="Ko J."/>
            <person name="Kim S.-G."/>
        </authorList>
    </citation>
    <scope>NUCLEOTIDE SEQUENCE [LARGE SCALE GENOMIC DNA]</scope>
    <source>
        <strain evidence="7 8">ABR2-5</strain>
    </source>
</reference>
<dbReference type="EMBL" id="JAOYOD010000001">
    <property type="protein sequence ID" value="MCV9385382.1"/>
    <property type="molecule type" value="Genomic_DNA"/>
</dbReference>
<dbReference type="Proteomes" id="UP001300692">
    <property type="component" value="Unassembled WGS sequence"/>
</dbReference>
<dbReference type="Gene3D" id="3.40.50.720">
    <property type="entry name" value="NAD(P)-binding Rossmann-like Domain"/>
    <property type="match status" value="2"/>
</dbReference>
<dbReference type="Pfam" id="PF02826">
    <property type="entry name" value="2-Hacid_dh_C"/>
    <property type="match status" value="1"/>
</dbReference>
<gene>
    <name evidence="7" type="ORF">N7U62_01835</name>
</gene>
<keyword evidence="8" id="KW-1185">Reference proteome</keyword>
<dbReference type="InterPro" id="IPR006140">
    <property type="entry name" value="D-isomer_DH_NAD-bd"/>
</dbReference>
<keyword evidence="3" id="KW-0520">NAD</keyword>
<dbReference type="InterPro" id="IPR029753">
    <property type="entry name" value="D-isomer_DH_CS"/>
</dbReference>
<evidence type="ECO:0000259" key="5">
    <source>
        <dbReference type="Pfam" id="PF00389"/>
    </source>
</evidence>
<proteinExistence type="inferred from homology"/>
<accession>A0ABT3CP40</accession>
<dbReference type="SUPFAM" id="SSF52283">
    <property type="entry name" value="Formate/glycerate dehydrogenase catalytic domain-like"/>
    <property type="match status" value="1"/>
</dbReference>
<organism evidence="7 8">
    <name type="scientific">Reichenbachiella ulvae</name>
    <dbReference type="NCBI Taxonomy" id="2980104"/>
    <lineage>
        <taxon>Bacteria</taxon>
        <taxon>Pseudomonadati</taxon>
        <taxon>Bacteroidota</taxon>
        <taxon>Cytophagia</taxon>
        <taxon>Cytophagales</taxon>
        <taxon>Reichenbachiellaceae</taxon>
        <taxon>Reichenbachiella</taxon>
    </lineage>
</organism>
<dbReference type="Pfam" id="PF00389">
    <property type="entry name" value="2-Hacid_dh"/>
    <property type="match status" value="1"/>
</dbReference>
<dbReference type="RefSeq" id="WP_264136173.1">
    <property type="nucleotide sequence ID" value="NZ_JAOYOD010000001.1"/>
</dbReference>
<comment type="similarity">
    <text evidence="1 4">Belongs to the D-isomer specific 2-hydroxyacid dehydrogenase family.</text>
</comment>
<dbReference type="PANTHER" id="PTHR43761:SF1">
    <property type="entry name" value="D-ISOMER SPECIFIC 2-HYDROXYACID DEHYDROGENASE CATALYTIC DOMAIN-CONTAINING PROTEIN-RELATED"/>
    <property type="match status" value="1"/>
</dbReference>
<protein>
    <submittedName>
        <fullName evidence="7">D-2-hydroxyacid dehydrogenase</fullName>
    </submittedName>
</protein>
<evidence type="ECO:0000259" key="6">
    <source>
        <dbReference type="Pfam" id="PF02826"/>
    </source>
</evidence>